<dbReference type="Pfam" id="PF13489">
    <property type="entry name" value="Methyltransf_23"/>
    <property type="match status" value="1"/>
</dbReference>
<comment type="similarity">
    <text evidence="5">Belongs to the methyltransferase superfamily. UbiG/COQ3 family.</text>
</comment>
<dbReference type="GO" id="GO:0061542">
    <property type="term" value="F:3-demethylubiquinol 3-O-methyltransferase activity"/>
    <property type="evidence" value="ECO:0007669"/>
    <property type="project" value="UniProtKB-UniRule"/>
</dbReference>
<reference evidence="7 8" key="1">
    <citation type="submission" date="2014-07" db="EMBL/GenBank/DDBJ databases">
        <title>Tepidicaulis marinum gen. nov., sp. nov., a novel marine bacterium denitrifying nitrate to nitrous oxide strictly under microaerobic conditions.</title>
        <authorList>
            <person name="Takeuchi M."/>
            <person name="Yamagishi T."/>
            <person name="Kamagata Y."/>
            <person name="Oshima K."/>
            <person name="Hattori M."/>
            <person name="Katayama T."/>
            <person name="Hanada S."/>
            <person name="Tamaki H."/>
            <person name="Marumo K."/>
            <person name="Maeda H."/>
            <person name="Nedachi M."/>
            <person name="Iwasaki W."/>
            <person name="Suwa Y."/>
            <person name="Sakata S."/>
        </authorList>
    </citation>
    <scope>NUCLEOTIDE SEQUENCE [LARGE SCALE GENOMIC DNA]</scope>
    <source>
        <strain evidence="7 8">MA2</strain>
    </source>
</reference>
<keyword evidence="8" id="KW-1185">Reference proteome</keyword>
<feature type="binding site" evidence="5">
    <location>
        <position position="72"/>
    </location>
    <ligand>
        <name>S-adenosyl-L-methionine</name>
        <dbReference type="ChEBI" id="CHEBI:59789"/>
    </ligand>
</feature>
<evidence type="ECO:0000256" key="5">
    <source>
        <dbReference type="HAMAP-Rule" id="MF_00472"/>
    </source>
</evidence>
<dbReference type="NCBIfam" id="TIGR01983">
    <property type="entry name" value="UbiG"/>
    <property type="match status" value="1"/>
</dbReference>
<keyword evidence="1 5" id="KW-0489">Methyltransferase</keyword>
<dbReference type="EC" id="2.1.1.222" evidence="5"/>
<feature type="binding site" evidence="5">
    <location>
        <position position="124"/>
    </location>
    <ligand>
        <name>S-adenosyl-L-methionine</name>
        <dbReference type="ChEBI" id="CHEBI:59789"/>
    </ligand>
</feature>
<dbReference type="PANTHER" id="PTHR43464">
    <property type="entry name" value="METHYLTRANSFERASE"/>
    <property type="match status" value="1"/>
</dbReference>
<dbReference type="Gene3D" id="3.40.50.150">
    <property type="entry name" value="Vaccinia Virus protein VP39"/>
    <property type="match status" value="1"/>
</dbReference>
<sequence>MNPKREPPASSPASAKAPSGKRPRPKTPQDPSQGPQGVTVDAGEIARFSAMAAEWWDPRGKFRPLHKFNPVRLGYIRSQVCAHFGLDESARQPLKGLRLLDIGCGGGLLSEPMTRLGAEVVGADAGEANIKTASVHAAEQDLAIDYRATTAEALAEAGEKFDVILNMEVIEHVADVDAFLAACAAMLKPEGMMICATLNRTLKALGLAVIGAEYVLGWLPRGTHDWRKFITPQEFERHLQRQKLKVNHLTGVSYNPLQDRWFLSGDRDVNYMLVAVPVR</sequence>
<dbReference type="EMBL" id="BBIO01000009">
    <property type="protein sequence ID" value="GAK45390.1"/>
    <property type="molecule type" value="Genomic_DNA"/>
</dbReference>
<feature type="binding site" evidence="5">
    <location>
        <position position="167"/>
    </location>
    <ligand>
        <name>S-adenosyl-L-methionine</name>
        <dbReference type="ChEBI" id="CHEBI:59789"/>
    </ligand>
</feature>
<proteinExistence type="inferred from homology"/>
<name>A0A081BBH2_9HYPH</name>
<dbReference type="InterPro" id="IPR029063">
    <property type="entry name" value="SAM-dependent_MTases_sf"/>
</dbReference>
<dbReference type="STRING" id="1333998.M2A_1889"/>
<organism evidence="7 8">
    <name type="scientific">Tepidicaulis marinus</name>
    <dbReference type="NCBI Taxonomy" id="1333998"/>
    <lineage>
        <taxon>Bacteria</taxon>
        <taxon>Pseudomonadati</taxon>
        <taxon>Pseudomonadota</taxon>
        <taxon>Alphaproteobacteria</taxon>
        <taxon>Hyphomicrobiales</taxon>
        <taxon>Parvibaculaceae</taxon>
        <taxon>Tepidicaulis</taxon>
    </lineage>
</organism>
<comment type="caution">
    <text evidence="7">The sequence shown here is derived from an EMBL/GenBank/DDBJ whole genome shotgun (WGS) entry which is preliminary data.</text>
</comment>
<dbReference type="eggNOG" id="COG2227">
    <property type="taxonomic scope" value="Bacteria"/>
</dbReference>
<keyword evidence="2 5" id="KW-0808">Transferase</keyword>
<dbReference type="UniPathway" id="UPA00232"/>
<dbReference type="GO" id="GO:0010420">
    <property type="term" value="F:polyprenyldihydroxybenzoate methyltransferase activity"/>
    <property type="evidence" value="ECO:0007669"/>
    <property type="project" value="InterPro"/>
</dbReference>
<evidence type="ECO:0000313" key="8">
    <source>
        <dbReference type="Proteomes" id="UP000028702"/>
    </source>
</evidence>
<dbReference type="Proteomes" id="UP000028702">
    <property type="component" value="Unassembled WGS sequence"/>
</dbReference>
<comment type="catalytic activity">
    <reaction evidence="5">
        <text>a 3-(all-trans-polyprenyl)benzene-1,2-diol + S-adenosyl-L-methionine = a 2-methoxy-6-(all-trans-polyprenyl)phenol + S-adenosyl-L-homocysteine + H(+)</text>
        <dbReference type="Rhea" id="RHEA:31411"/>
        <dbReference type="Rhea" id="RHEA-COMP:9550"/>
        <dbReference type="Rhea" id="RHEA-COMP:9551"/>
        <dbReference type="ChEBI" id="CHEBI:15378"/>
        <dbReference type="ChEBI" id="CHEBI:57856"/>
        <dbReference type="ChEBI" id="CHEBI:59789"/>
        <dbReference type="ChEBI" id="CHEBI:62729"/>
        <dbReference type="ChEBI" id="CHEBI:62731"/>
        <dbReference type="EC" id="2.1.1.222"/>
    </reaction>
</comment>
<comment type="function">
    <text evidence="5">O-methyltransferase that catalyzes the 2 O-methylation steps in the ubiquinone biosynthetic pathway.</text>
</comment>
<dbReference type="EC" id="2.1.1.64" evidence="5"/>
<evidence type="ECO:0000256" key="4">
    <source>
        <dbReference type="ARBA" id="ARBA00022691"/>
    </source>
</evidence>
<dbReference type="GO" id="GO:0032259">
    <property type="term" value="P:methylation"/>
    <property type="evidence" value="ECO:0007669"/>
    <property type="project" value="UniProtKB-KW"/>
</dbReference>
<comment type="pathway">
    <text evidence="5">Cofactor biosynthesis; ubiquinone biosynthesis.</text>
</comment>
<evidence type="ECO:0000256" key="3">
    <source>
        <dbReference type="ARBA" id="ARBA00022688"/>
    </source>
</evidence>
<evidence type="ECO:0000256" key="2">
    <source>
        <dbReference type="ARBA" id="ARBA00022679"/>
    </source>
</evidence>
<feature type="binding site" evidence="5">
    <location>
        <position position="103"/>
    </location>
    <ligand>
        <name>S-adenosyl-L-methionine</name>
        <dbReference type="ChEBI" id="CHEBI:59789"/>
    </ligand>
</feature>
<evidence type="ECO:0000256" key="6">
    <source>
        <dbReference type="SAM" id="MobiDB-lite"/>
    </source>
</evidence>
<keyword evidence="4 5" id="KW-0949">S-adenosyl-L-methionine</keyword>
<dbReference type="InterPro" id="IPR010233">
    <property type="entry name" value="UbiG_MeTrfase"/>
</dbReference>
<dbReference type="PANTHER" id="PTHR43464:SF19">
    <property type="entry name" value="UBIQUINONE BIOSYNTHESIS O-METHYLTRANSFERASE, MITOCHONDRIAL"/>
    <property type="match status" value="1"/>
</dbReference>
<feature type="region of interest" description="Disordered" evidence="6">
    <location>
        <begin position="1"/>
        <end position="39"/>
    </location>
</feature>
<dbReference type="GO" id="GO:0102208">
    <property type="term" value="F:2-polyprenyl-6-hydroxyphenol methylase activity"/>
    <property type="evidence" value="ECO:0007669"/>
    <property type="project" value="UniProtKB-EC"/>
</dbReference>
<protein>
    <recommendedName>
        <fullName evidence="5">Ubiquinone biosynthesis O-methyltransferase</fullName>
    </recommendedName>
    <alternativeName>
        <fullName evidence="5">2-polyprenyl-6-hydroxyphenol methylase</fullName>
        <ecNumber evidence="5">2.1.1.222</ecNumber>
    </alternativeName>
    <alternativeName>
        <fullName evidence="5">3-demethylubiquinone 3-O-methyltransferase</fullName>
        <ecNumber evidence="5">2.1.1.64</ecNumber>
    </alternativeName>
</protein>
<dbReference type="HAMAP" id="MF_00472">
    <property type="entry name" value="UbiG"/>
    <property type="match status" value="1"/>
</dbReference>
<keyword evidence="7" id="KW-0830">Ubiquinone</keyword>
<keyword evidence="3 5" id="KW-0831">Ubiquinone biosynthesis</keyword>
<dbReference type="CDD" id="cd02440">
    <property type="entry name" value="AdoMet_MTases"/>
    <property type="match status" value="1"/>
</dbReference>
<dbReference type="AlphaFoldDB" id="A0A081BBH2"/>
<dbReference type="SUPFAM" id="SSF53335">
    <property type="entry name" value="S-adenosyl-L-methionine-dependent methyltransferases"/>
    <property type="match status" value="1"/>
</dbReference>
<accession>A0A081BBH2</accession>
<evidence type="ECO:0000313" key="7">
    <source>
        <dbReference type="EMBL" id="GAK45390.1"/>
    </source>
</evidence>
<evidence type="ECO:0000256" key="1">
    <source>
        <dbReference type="ARBA" id="ARBA00022603"/>
    </source>
</evidence>
<gene>
    <name evidence="5" type="primary">ubiG</name>
    <name evidence="7" type="ORF">M2A_1889</name>
</gene>
<comment type="catalytic activity">
    <reaction evidence="5">
        <text>a 3-demethylubiquinol + S-adenosyl-L-methionine = a ubiquinol + S-adenosyl-L-homocysteine + H(+)</text>
        <dbReference type="Rhea" id="RHEA:44380"/>
        <dbReference type="Rhea" id="RHEA-COMP:9566"/>
        <dbReference type="Rhea" id="RHEA-COMP:10914"/>
        <dbReference type="ChEBI" id="CHEBI:15378"/>
        <dbReference type="ChEBI" id="CHEBI:17976"/>
        <dbReference type="ChEBI" id="CHEBI:57856"/>
        <dbReference type="ChEBI" id="CHEBI:59789"/>
        <dbReference type="ChEBI" id="CHEBI:84422"/>
        <dbReference type="EC" id="2.1.1.64"/>
    </reaction>
</comment>